<dbReference type="CDD" id="cd14279">
    <property type="entry name" value="CUE"/>
    <property type="match status" value="1"/>
</dbReference>
<dbReference type="SUPFAM" id="SSF46934">
    <property type="entry name" value="UBA-like"/>
    <property type="match status" value="1"/>
</dbReference>
<dbReference type="Gene3D" id="1.10.8.10">
    <property type="entry name" value="DNA helicase RuvA subunit, C-terminal domain"/>
    <property type="match status" value="1"/>
</dbReference>
<feature type="compositionally biased region" description="Low complexity" evidence="1">
    <location>
        <begin position="90"/>
        <end position="102"/>
    </location>
</feature>
<sequence>MEALRAMFPDVAEEVIDDVLASSGHDPQLAAETLLQMASPPSPARSPSPASDAQQIVDDEALARLLQQQLLWEHDHLDHARRHPFGGAYPGAADAPRLLAPRPSQPPPSPEADGSLGDSLSSLGNAVYSASAATASAAGSLLTGLWSWATDGSEGAARGGGAARDGSPPPVELREVARRAPEAREREAEVARPRARAAPRALPPSAPPRPVQVVGRGEAAGGGAMRRRGVGATHAPRGMD</sequence>
<name>A0AB34J3L0_PRYPA</name>
<evidence type="ECO:0000256" key="1">
    <source>
        <dbReference type="SAM" id="MobiDB-lite"/>
    </source>
</evidence>
<evidence type="ECO:0000313" key="3">
    <source>
        <dbReference type="EMBL" id="KAL1511922.1"/>
    </source>
</evidence>
<feature type="region of interest" description="Disordered" evidence="1">
    <location>
        <begin position="83"/>
        <end position="118"/>
    </location>
</feature>
<dbReference type="EMBL" id="JBGBPQ010000013">
    <property type="protein sequence ID" value="KAL1511922.1"/>
    <property type="molecule type" value="Genomic_DNA"/>
</dbReference>
<gene>
    <name evidence="3" type="ORF">AB1Y20_005203</name>
</gene>
<feature type="domain" description="CUE" evidence="2">
    <location>
        <begin position="1"/>
        <end position="39"/>
    </location>
</feature>
<feature type="region of interest" description="Disordered" evidence="1">
    <location>
        <begin position="153"/>
        <end position="240"/>
    </location>
</feature>
<evidence type="ECO:0000313" key="4">
    <source>
        <dbReference type="Proteomes" id="UP001515480"/>
    </source>
</evidence>
<dbReference type="PROSITE" id="PS51140">
    <property type="entry name" value="CUE"/>
    <property type="match status" value="1"/>
</dbReference>
<proteinExistence type="predicted"/>
<reference evidence="3 4" key="1">
    <citation type="journal article" date="2024" name="Science">
        <title>Giant polyketide synthase enzymes in the biosynthesis of giant marine polyether toxins.</title>
        <authorList>
            <person name="Fallon T.R."/>
            <person name="Shende V.V."/>
            <person name="Wierzbicki I.H."/>
            <person name="Pendleton A.L."/>
            <person name="Watervoot N.F."/>
            <person name="Auber R.P."/>
            <person name="Gonzalez D.J."/>
            <person name="Wisecaver J.H."/>
            <person name="Moore B.S."/>
        </authorList>
    </citation>
    <scope>NUCLEOTIDE SEQUENCE [LARGE SCALE GENOMIC DNA]</scope>
    <source>
        <strain evidence="3 4">12B1</strain>
    </source>
</reference>
<feature type="compositionally biased region" description="Basic and acidic residues" evidence="1">
    <location>
        <begin position="172"/>
        <end position="192"/>
    </location>
</feature>
<dbReference type="GO" id="GO:0043130">
    <property type="term" value="F:ubiquitin binding"/>
    <property type="evidence" value="ECO:0007669"/>
    <property type="project" value="InterPro"/>
</dbReference>
<dbReference type="InterPro" id="IPR009060">
    <property type="entry name" value="UBA-like_sf"/>
</dbReference>
<dbReference type="Proteomes" id="UP001515480">
    <property type="component" value="Unassembled WGS sequence"/>
</dbReference>
<keyword evidence="4" id="KW-1185">Reference proteome</keyword>
<organism evidence="3 4">
    <name type="scientific">Prymnesium parvum</name>
    <name type="common">Toxic golden alga</name>
    <dbReference type="NCBI Taxonomy" id="97485"/>
    <lineage>
        <taxon>Eukaryota</taxon>
        <taxon>Haptista</taxon>
        <taxon>Haptophyta</taxon>
        <taxon>Prymnesiophyceae</taxon>
        <taxon>Prymnesiales</taxon>
        <taxon>Prymnesiaceae</taxon>
        <taxon>Prymnesium</taxon>
    </lineage>
</organism>
<feature type="compositionally biased region" description="Pro residues" evidence="1">
    <location>
        <begin position="201"/>
        <end position="210"/>
    </location>
</feature>
<accession>A0AB34J3L0</accession>
<feature type="region of interest" description="Disordered" evidence="1">
    <location>
        <begin position="32"/>
        <end position="53"/>
    </location>
</feature>
<dbReference type="InterPro" id="IPR003892">
    <property type="entry name" value="CUE"/>
</dbReference>
<comment type="caution">
    <text evidence="3">The sequence shown here is derived from an EMBL/GenBank/DDBJ whole genome shotgun (WGS) entry which is preliminary data.</text>
</comment>
<evidence type="ECO:0000259" key="2">
    <source>
        <dbReference type="PROSITE" id="PS51140"/>
    </source>
</evidence>
<protein>
    <recommendedName>
        <fullName evidence="2">CUE domain-containing protein</fullName>
    </recommendedName>
</protein>
<dbReference type="Pfam" id="PF02845">
    <property type="entry name" value="CUE"/>
    <property type="match status" value="1"/>
</dbReference>
<dbReference type="AlphaFoldDB" id="A0AB34J3L0"/>